<evidence type="ECO:0000313" key="1">
    <source>
        <dbReference type="EMBL" id="EXI80077.1"/>
    </source>
</evidence>
<dbReference type="Proteomes" id="UP000021816">
    <property type="component" value="Unassembled WGS sequence"/>
</dbReference>
<proteinExistence type="predicted"/>
<organism evidence="1 2">
    <name type="scientific">Candidatus Accumulibacter appositus</name>
    <dbReference type="NCBI Taxonomy" id="1454003"/>
    <lineage>
        <taxon>Bacteria</taxon>
        <taxon>Pseudomonadati</taxon>
        <taxon>Pseudomonadota</taxon>
        <taxon>Betaproteobacteria</taxon>
        <taxon>Candidatus Accumulibacter</taxon>
    </lineage>
</organism>
<gene>
    <name evidence="1" type="ORF">AW10_02046</name>
</gene>
<evidence type="ECO:0008006" key="3">
    <source>
        <dbReference type="Google" id="ProtNLM"/>
    </source>
</evidence>
<dbReference type="EMBL" id="JEMX01000042">
    <property type="protein sequence ID" value="EXI80077.1"/>
    <property type="molecule type" value="Genomic_DNA"/>
</dbReference>
<dbReference type="SUPFAM" id="SSF143100">
    <property type="entry name" value="TTHA1013/TTHA0281-like"/>
    <property type="match status" value="1"/>
</dbReference>
<sequence>MADATLRHKDYRGSVEVSIEDGCLHGRILFIDDMVTYEGETVPELQASFAASVERYLADCEACGKSPNRPCSGTFQVRIGPELHRSAAQAAASQSIGLNELATRAIRRYVANHSVIDVNHHHALTITVQADDRSLTKTWTAESRTPTEWTTLSAAVH</sequence>
<reference evidence="1 2" key="1">
    <citation type="submission" date="2014-02" db="EMBL/GenBank/DDBJ databases">
        <title>Expanding our view of genomic diversity in Candidatus Accumulibacter clades.</title>
        <authorList>
            <person name="Skennerton C.T."/>
            <person name="Barr J.J."/>
            <person name="Slater F.R."/>
            <person name="Bond P.L."/>
            <person name="Tyson G.W."/>
        </authorList>
    </citation>
    <scope>NUCLEOTIDE SEQUENCE [LARGE SCALE GENOMIC DNA]</scope>
    <source>
        <strain evidence="2">BA-92</strain>
    </source>
</reference>
<name>A0A011PST9_9PROT</name>
<evidence type="ECO:0000313" key="2">
    <source>
        <dbReference type="Proteomes" id="UP000021816"/>
    </source>
</evidence>
<dbReference type="Pfam" id="PF05534">
    <property type="entry name" value="HicB"/>
    <property type="match status" value="1"/>
</dbReference>
<dbReference type="AlphaFoldDB" id="A0A011PST9"/>
<dbReference type="InterPro" id="IPR035069">
    <property type="entry name" value="TTHA1013/TTHA0281-like"/>
</dbReference>
<protein>
    <recommendedName>
        <fullName evidence="3">Toxin-antitoxin system HicB family antitoxin</fullName>
    </recommendedName>
</protein>
<dbReference type="InterPro" id="IPR008651">
    <property type="entry name" value="Uncharacterised_HicB"/>
</dbReference>
<accession>A0A011PST9</accession>
<dbReference type="STRING" id="1454003.AW10_02046"/>
<comment type="caution">
    <text evidence="1">The sequence shown here is derived from an EMBL/GenBank/DDBJ whole genome shotgun (WGS) entry which is preliminary data.</text>
</comment>